<proteinExistence type="predicted"/>
<protein>
    <submittedName>
        <fullName evidence="2">Putative hcngp-like protein</fullName>
    </submittedName>
</protein>
<organism evidence="2">
    <name type="scientific">Rosellinia necatrix</name>
    <name type="common">White root-rot fungus</name>
    <dbReference type="NCBI Taxonomy" id="77044"/>
    <lineage>
        <taxon>Eukaryota</taxon>
        <taxon>Fungi</taxon>
        <taxon>Dikarya</taxon>
        <taxon>Ascomycota</taxon>
        <taxon>Pezizomycotina</taxon>
        <taxon>Sordariomycetes</taxon>
        <taxon>Xylariomycetidae</taxon>
        <taxon>Xylariales</taxon>
        <taxon>Xylariaceae</taxon>
        <taxon>Rosellinia</taxon>
    </lineage>
</organism>
<feature type="region of interest" description="Disordered" evidence="1">
    <location>
        <begin position="248"/>
        <end position="274"/>
    </location>
</feature>
<dbReference type="AlphaFoldDB" id="A0A1W2TPR7"/>
<dbReference type="OrthoDB" id="1714508at2759"/>
<dbReference type="OMA" id="HAGIDEQ"/>
<evidence type="ECO:0000313" key="3">
    <source>
        <dbReference type="Proteomes" id="UP000054516"/>
    </source>
</evidence>
<name>A0A1W2TPR7_ROSNE</name>
<feature type="compositionally biased region" description="Polar residues" evidence="1">
    <location>
        <begin position="33"/>
        <end position="44"/>
    </location>
</feature>
<dbReference type="InterPro" id="IPR012479">
    <property type="entry name" value="SAP30BP"/>
</dbReference>
<evidence type="ECO:0000313" key="2">
    <source>
        <dbReference type="EMBL" id="GAP90405.1"/>
    </source>
</evidence>
<dbReference type="PANTHER" id="PTHR13464:SF0">
    <property type="entry name" value="SAP30-BINDING PROTEIN"/>
    <property type="match status" value="1"/>
</dbReference>
<feature type="compositionally biased region" description="Pro residues" evidence="1">
    <location>
        <begin position="125"/>
        <end position="137"/>
    </location>
</feature>
<dbReference type="Pfam" id="PF07818">
    <property type="entry name" value="HCNGP"/>
    <property type="match status" value="1"/>
</dbReference>
<evidence type="ECO:0000256" key="1">
    <source>
        <dbReference type="SAM" id="MobiDB-lite"/>
    </source>
</evidence>
<feature type="region of interest" description="Disordered" evidence="1">
    <location>
        <begin position="1"/>
        <end position="141"/>
    </location>
</feature>
<dbReference type="STRING" id="77044.A0A1W2TPR7"/>
<feature type="compositionally biased region" description="Pro residues" evidence="1">
    <location>
        <begin position="88"/>
        <end position="104"/>
    </location>
</feature>
<dbReference type="PANTHER" id="PTHR13464">
    <property type="entry name" value="TRANSCRIPTIONAL REGULATOR PROTEIN HCNGP"/>
    <property type="match status" value="1"/>
</dbReference>
<dbReference type="Proteomes" id="UP000054516">
    <property type="component" value="Unassembled WGS sequence"/>
</dbReference>
<keyword evidence="3" id="KW-1185">Reference proteome</keyword>
<dbReference type="GO" id="GO:0006355">
    <property type="term" value="P:regulation of DNA-templated transcription"/>
    <property type="evidence" value="ECO:0007669"/>
    <property type="project" value="InterPro"/>
</dbReference>
<feature type="compositionally biased region" description="Low complexity" evidence="1">
    <location>
        <begin position="248"/>
        <end position="264"/>
    </location>
</feature>
<reference evidence="2" key="1">
    <citation type="submission" date="2016-03" db="EMBL/GenBank/DDBJ databases">
        <title>Draft genome sequence of Rosellinia necatrix.</title>
        <authorList>
            <person name="Kanematsu S."/>
        </authorList>
    </citation>
    <scope>NUCLEOTIDE SEQUENCE [LARGE SCALE GENOMIC DNA]</scope>
    <source>
        <strain evidence="2">W97</strain>
    </source>
</reference>
<sequence length="274" mass="28994">MAGLVAYESSDEEEELKPQPAPEPLRKTEAITADTSSIPSTSTKDTPKRLQPTAKANEEQKPAVYGPQIGPSSGATSFPPLEEDPSTAEPPPLLLPPLPLPPGSPYTATRALLRDLTLPAVPDMAIPPSPPGSPPPADSSRRFEGFLELKRKGVHFNARLAGSAPMRNPALADKLLAFADLDHRDQYRTALGPDLCPWADPDAYPRHAYREQLRQAQTDAAQARARAAGEPVKFVPPEGAATAAVSVSSAAAAGEDAKTAQAAGTAKRKTRFDT</sequence>
<accession>A0A1W2TPR7</accession>
<feature type="compositionally biased region" description="Low complexity" evidence="1">
    <location>
        <begin position="107"/>
        <end position="118"/>
    </location>
</feature>
<gene>
    <name evidence="2" type="ORF">SAMD00023353_4900250</name>
</gene>
<dbReference type="GO" id="GO:0005634">
    <property type="term" value="C:nucleus"/>
    <property type="evidence" value="ECO:0007669"/>
    <property type="project" value="TreeGrafter"/>
</dbReference>
<dbReference type="EMBL" id="DF977494">
    <property type="protein sequence ID" value="GAP90405.1"/>
    <property type="molecule type" value="Genomic_DNA"/>
</dbReference>